<dbReference type="Gene3D" id="2.130.10.10">
    <property type="entry name" value="YVTN repeat-like/Quinoprotein amine dehydrogenase"/>
    <property type="match status" value="1"/>
</dbReference>
<gene>
    <name evidence="1" type="ORF">GA0070614_0561</name>
</gene>
<proteinExistence type="predicted"/>
<dbReference type="EMBL" id="LT607753">
    <property type="protein sequence ID" value="SCG38802.1"/>
    <property type="molecule type" value="Genomic_DNA"/>
</dbReference>
<dbReference type="Proteomes" id="UP000198215">
    <property type="component" value="Chromosome I"/>
</dbReference>
<evidence type="ECO:0000313" key="2">
    <source>
        <dbReference type="Proteomes" id="UP000198215"/>
    </source>
</evidence>
<dbReference type="AlphaFoldDB" id="A0A1C5GYD3"/>
<reference evidence="2" key="1">
    <citation type="submission" date="2016-06" db="EMBL/GenBank/DDBJ databases">
        <authorList>
            <person name="Varghese N."/>
            <person name="Submissions Spin"/>
        </authorList>
    </citation>
    <scope>NUCLEOTIDE SEQUENCE [LARGE SCALE GENOMIC DNA]</scope>
    <source>
        <strain evidence="2">DSM 45161</strain>
    </source>
</reference>
<evidence type="ECO:0008006" key="3">
    <source>
        <dbReference type="Google" id="ProtNLM"/>
    </source>
</evidence>
<evidence type="ECO:0000313" key="1">
    <source>
        <dbReference type="EMBL" id="SCG38802.1"/>
    </source>
</evidence>
<name>A0A1C5GYD3_9ACTN</name>
<organism evidence="1 2">
    <name type="scientific">Micromonospora coxensis</name>
    <dbReference type="NCBI Taxonomy" id="356852"/>
    <lineage>
        <taxon>Bacteria</taxon>
        <taxon>Bacillati</taxon>
        <taxon>Actinomycetota</taxon>
        <taxon>Actinomycetes</taxon>
        <taxon>Micromonosporales</taxon>
        <taxon>Micromonosporaceae</taxon>
        <taxon>Micromonospora</taxon>
    </lineage>
</organism>
<sequence>MYRTLQVGATGDIYLLTERCDGNGPRYLLGIRGTNGGVFLSRTVPVDAYALDVYREGLVLTGRTFANPPDLGHDSVYFYGYDGTPRRVVDLPSEALALGGAPTDMSGNTYAVVRIASPSGVSCQYRDWAATLVRVSPNGEVRQTPLNLCGAYYGYASPDGVLIGGYLSGGSGTLTKLDRDAKSRWQYRSDRAILADYTTVGGDGNIVVDEIRTLPDGTPETRVLVLDGRSGEKVWSWSSSSILESHDRISSWRIANGRIYLKSARCDETGSCSAPTVSAYDAPVALDYPRSDLLAP</sequence>
<dbReference type="InterPro" id="IPR015943">
    <property type="entry name" value="WD40/YVTN_repeat-like_dom_sf"/>
</dbReference>
<protein>
    <recommendedName>
        <fullName evidence="3">PQQ-like domain-containing protein</fullName>
    </recommendedName>
</protein>
<accession>A0A1C5GYD3</accession>
<keyword evidence="2" id="KW-1185">Reference proteome</keyword>